<dbReference type="InterPro" id="IPR001614">
    <property type="entry name" value="Myelin_PLP"/>
</dbReference>
<reference evidence="2 3" key="1">
    <citation type="journal article" date="2016" name="Nat. Commun.">
        <title>Extremotolerant tardigrade genome and improved radiotolerance of human cultured cells by tardigrade-unique protein.</title>
        <authorList>
            <person name="Hashimoto T."/>
            <person name="Horikawa D.D."/>
            <person name="Saito Y."/>
            <person name="Kuwahara H."/>
            <person name="Kozuka-Hata H."/>
            <person name="Shin-I T."/>
            <person name="Minakuchi Y."/>
            <person name="Ohishi K."/>
            <person name="Motoyama A."/>
            <person name="Aizu T."/>
            <person name="Enomoto A."/>
            <person name="Kondo K."/>
            <person name="Tanaka S."/>
            <person name="Hara Y."/>
            <person name="Koshikawa S."/>
            <person name="Sagara H."/>
            <person name="Miura T."/>
            <person name="Yokobori S."/>
            <person name="Miyagawa K."/>
            <person name="Suzuki Y."/>
            <person name="Kubo T."/>
            <person name="Oyama M."/>
            <person name="Kohara Y."/>
            <person name="Fujiyama A."/>
            <person name="Arakawa K."/>
            <person name="Katayama T."/>
            <person name="Toyoda A."/>
            <person name="Kunieda T."/>
        </authorList>
    </citation>
    <scope>NUCLEOTIDE SEQUENCE [LARGE SCALE GENOMIC DNA]</scope>
    <source>
        <strain evidence="2 3">YOKOZUNA-1</strain>
    </source>
</reference>
<proteinExistence type="predicted"/>
<evidence type="ECO:0000313" key="3">
    <source>
        <dbReference type="Proteomes" id="UP000186922"/>
    </source>
</evidence>
<evidence type="ECO:0000256" key="1">
    <source>
        <dbReference type="SAM" id="Phobius"/>
    </source>
</evidence>
<sequence length="257" mass="28939">MSSAYDCYTRVPYGSLIATVLCVVGVAVFCSQMYAGVSYSIRMFNEVFHFKVYWMDTIRTIFITVAACMALYSLLLLMVGIAATGATRDQIFKGGRGKIGGRVSIAVCIVITYLLNLIWMGILAFMIILTFVYMMYSQICSHAVRESEDLGYCISFKNVGFLFPNTTYPNYDINRFTKCGGEFQRMCQAVKDTEYIYLAACISALVVVLSLVHFLICLSANYCKVKEGIKNREVEFLRSIQDGELTTLTKARYDTDM</sequence>
<keyword evidence="3" id="KW-1185">Reference proteome</keyword>
<keyword evidence="1" id="KW-0812">Transmembrane</keyword>
<evidence type="ECO:0008006" key="4">
    <source>
        <dbReference type="Google" id="ProtNLM"/>
    </source>
</evidence>
<dbReference type="Proteomes" id="UP000186922">
    <property type="component" value="Unassembled WGS sequence"/>
</dbReference>
<dbReference type="OrthoDB" id="9993736at2759"/>
<comment type="caution">
    <text evidence="2">The sequence shown here is derived from an EMBL/GenBank/DDBJ whole genome shotgun (WGS) entry which is preliminary data.</text>
</comment>
<dbReference type="PANTHER" id="PTHR11683">
    <property type="entry name" value="MYELIN PROTEOLIPID"/>
    <property type="match status" value="1"/>
</dbReference>
<feature type="transmembrane region" description="Helical" evidence="1">
    <location>
        <begin position="12"/>
        <end position="37"/>
    </location>
</feature>
<organism evidence="2 3">
    <name type="scientific">Ramazzottius varieornatus</name>
    <name type="common">Water bear</name>
    <name type="synonym">Tardigrade</name>
    <dbReference type="NCBI Taxonomy" id="947166"/>
    <lineage>
        <taxon>Eukaryota</taxon>
        <taxon>Metazoa</taxon>
        <taxon>Ecdysozoa</taxon>
        <taxon>Tardigrada</taxon>
        <taxon>Eutardigrada</taxon>
        <taxon>Parachela</taxon>
        <taxon>Hypsibioidea</taxon>
        <taxon>Ramazzottiidae</taxon>
        <taxon>Ramazzottius</taxon>
    </lineage>
</organism>
<keyword evidence="1" id="KW-0472">Membrane</keyword>
<keyword evidence="1" id="KW-1133">Transmembrane helix</keyword>
<dbReference type="STRING" id="947166.A0A1D1W4Z1"/>
<evidence type="ECO:0000313" key="2">
    <source>
        <dbReference type="EMBL" id="GAV07853.1"/>
    </source>
</evidence>
<feature type="transmembrane region" description="Helical" evidence="1">
    <location>
        <begin position="103"/>
        <end position="136"/>
    </location>
</feature>
<dbReference type="GO" id="GO:0031175">
    <property type="term" value="P:neuron projection development"/>
    <property type="evidence" value="ECO:0007669"/>
    <property type="project" value="TreeGrafter"/>
</dbReference>
<name>A0A1D1W4Z1_RAMVA</name>
<accession>A0A1D1W4Z1</accession>
<dbReference type="AlphaFoldDB" id="A0A1D1W4Z1"/>
<dbReference type="GO" id="GO:0005886">
    <property type="term" value="C:plasma membrane"/>
    <property type="evidence" value="ECO:0007669"/>
    <property type="project" value="TreeGrafter"/>
</dbReference>
<dbReference type="EMBL" id="BDGG01000016">
    <property type="protein sequence ID" value="GAV07853.1"/>
    <property type="molecule type" value="Genomic_DNA"/>
</dbReference>
<dbReference type="Pfam" id="PF01275">
    <property type="entry name" value="Myelin_PLP"/>
    <property type="match status" value="1"/>
</dbReference>
<gene>
    <name evidence="2" type="primary">RvY_17639</name>
    <name evidence="2" type="synonym">RvY_17639.1</name>
    <name evidence="2" type="ORF">RvY_17639-1</name>
</gene>
<feature type="transmembrane region" description="Helical" evidence="1">
    <location>
        <begin position="195"/>
        <end position="216"/>
    </location>
</feature>
<protein>
    <recommendedName>
        <fullName evidence="4">Neuronal membrane glycoprotein M6-a</fullName>
    </recommendedName>
</protein>
<dbReference type="PANTHER" id="PTHR11683:SF12">
    <property type="entry name" value="M6, ISOFORM F"/>
    <property type="match status" value="1"/>
</dbReference>
<feature type="transmembrane region" description="Helical" evidence="1">
    <location>
        <begin position="58"/>
        <end position="83"/>
    </location>
</feature>